<keyword evidence="2" id="KW-1185">Reference proteome</keyword>
<sequence length="99" mass="11285">MNLLARRRTRLLIERTQPFADEELVAAANFTWVDAELAGGLPDWTLIGAGVIGDWLLSSLRLTEQQYSRRIGPIPLGAWRAICFEFPDRTRCQPNTPRF</sequence>
<evidence type="ECO:0000313" key="1">
    <source>
        <dbReference type="EMBL" id="SEH92269.1"/>
    </source>
</evidence>
<name>A0A1H6M0D7_MYCRU</name>
<evidence type="ECO:0000313" key="2">
    <source>
        <dbReference type="Proteomes" id="UP000182915"/>
    </source>
</evidence>
<protein>
    <submittedName>
        <fullName evidence="1">Uncharacterized protein</fullName>
    </submittedName>
</protein>
<dbReference type="EMBL" id="LT629971">
    <property type="protein sequence ID" value="SEH92269.1"/>
    <property type="molecule type" value="Genomic_DNA"/>
</dbReference>
<dbReference type="AlphaFoldDB" id="A0A1H6M0D7"/>
<gene>
    <name evidence="1" type="ORF">SAMN04489835_5740</name>
</gene>
<accession>A0A1H6M0D7</accession>
<organism evidence="1 2">
    <name type="scientific">Mycolicibacterium rutilum</name>
    <name type="common">Mycobacterium rutilum</name>
    <dbReference type="NCBI Taxonomy" id="370526"/>
    <lineage>
        <taxon>Bacteria</taxon>
        <taxon>Bacillati</taxon>
        <taxon>Actinomycetota</taxon>
        <taxon>Actinomycetes</taxon>
        <taxon>Mycobacteriales</taxon>
        <taxon>Mycobacteriaceae</taxon>
        <taxon>Mycolicibacterium</taxon>
    </lineage>
</organism>
<dbReference type="OrthoDB" id="1163947at2"/>
<dbReference type="Proteomes" id="UP000182915">
    <property type="component" value="Chromosome I"/>
</dbReference>
<reference evidence="2" key="1">
    <citation type="submission" date="2016-10" db="EMBL/GenBank/DDBJ databases">
        <authorList>
            <person name="Varghese N."/>
            <person name="Submissions S."/>
        </authorList>
    </citation>
    <scope>NUCLEOTIDE SEQUENCE [LARGE SCALE GENOMIC DNA]</scope>
    <source>
        <strain evidence="2">DSM 45405</strain>
    </source>
</reference>
<dbReference type="RefSeq" id="WP_083410099.1">
    <property type="nucleotide sequence ID" value="NZ_LT629971.1"/>
</dbReference>
<dbReference type="STRING" id="370526.SAMN04489835_5740"/>
<proteinExistence type="predicted"/>